<gene>
    <name evidence="1" type="ORF">WNY63_21455</name>
</gene>
<dbReference type="Proteomes" id="UP001388366">
    <property type="component" value="Unassembled WGS sequence"/>
</dbReference>
<comment type="caution">
    <text evidence="1">The sequence shown here is derived from an EMBL/GenBank/DDBJ whole genome shotgun (WGS) entry which is preliminary data.</text>
</comment>
<name>A0ABU9U8B6_9GAMM</name>
<accession>A0ABU9U8B6</accession>
<protein>
    <submittedName>
        <fullName evidence="1">Uncharacterized protein</fullName>
    </submittedName>
</protein>
<reference evidence="1 2" key="1">
    <citation type="submission" date="2024-03" db="EMBL/GenBank/DDBJ databases">
        <title>Community enrichment and isolation of bacterial strains for fucoidan degradation.</title>
        <authorList>
            <person name="Sichert A."/>
        </authorList>
    </citation>
    <scope>NUCLEOTIDE SEQUENCE [LARGE SCALE GENOMIC DNA]</scope>
    <source>
        <strain evidence="1 2">AS81</strain>
    </source>
</reference>
<evidence type="ECO:0000313" key="1">
    <source>
        <dbReference type="EMBL" id="MEM5553274.1"/>
    </source>
</evidence>
<evidence type="ECO:0000313" key="2">
    <source>
        <dbReference type="Proteomes" id="UP001388366"/>
    </source>
</evidence>
<organism evidence="1 2">
    <name type="scientific">Pseudoalteromonas neustonica</name>
    <dbReference type="NCBI Taxonomy" id="1840331"/>
    <lineage>
        <taxon>Bacteria</taxon>
        <taxon>Pseudomonadati</taxon>
        <taxon>Pseudomonadota</taxon>
        <taxon>Gammaproteobacteria</taxon>
        <taxon>Alteromonadales</taxon>
        <taxon>Pseudoalteromonadaceae</taxon>
        <taxon>Pseudoalteromonas</taxon>
    </lineage>
</organism>
<dbReference type="EMBL" id="JBBMQU010000087">
    <property type="protein sequence ID" value="MEM5553274.1"/>
    <property type="molecule type" value="Genomic_DNA"/>
</dbReference>
<dbReference type="RefSeq" id="WP_342884747.1">
    <property type="nucleotide sequence ID" value="NZ_JBBMQU010000087.1"/>
</dbReference>
<keyword evidence="2" id="KW-1185">Reference proteome</keyword>
<proteinExistence type="predicted"/>
<sequence>MGFSIAWIAVQTENHDSIFELLDVNPTSEEDEYFESKLSGSALKNGWFLLVGQGFENRLVQNDVLSELSEFGPTVACSIEEHVMYSSAEYWSSGSKKWTAVHDAQKGRYNLETSGSLPISFESLNARVTKEQDAEGGEKADVDLIFDIPLLLASELTGFKHDEDCESLAQPNPVVFSEKGVATTATTVKRPWWKLW</sequence>